<proteinExistence type="predicted"/>
<accession>A0ACB7WGG5</accession>
<evidence type="ECO:0000313" key="2">
    <source>
        <dbReference type="Proteomes" id="UP000827976"/>
    </source>
</evidence>
<keyword evidence="2" id="KW-1185">Reference proteome</keyword>
<gene>
    <name evidence="1" type="ORF">IHE45_04G149600</name>
</gene>
<reference evidence="2" key="1">
    <citation type="journal article" date="2022" name="Nat. Commun.">
        <title>Chromosome evolution and the genetic basis of agronomically important traits in greater yam.</title>
        <authorList>
            <person name="Bredeson J.V."/>
            <person name="Lyons J.B."/>
            <person name="Oniyinde I.O."/>
            <person name="Okereke N.R."/>
            <person name="Kolade O."/>
            <person name="Nnabue I."/>
            <person name="Nwadili C.O."/>
            <person name="Hribova E."/>
            <person name="Parker M."/>
            <person name="Nwogha J."/>
            <person name="Shu S."/>
            <person name="Carlson J."/>
            <person name="Kariba R."/>
            <person name="Muthemba S."/>
            <person name="Knop K."/>
            <person name="Barton G.J."/>
            <person name="Sherwood A.V."/>
            <person name="Lopez-Montes A."/>
            <person name="Asiedu R."/>
            <person name="Jamnadass R."/>
            <person name="Muchugi A."/>
            <person name="Goodstein D."/>
            <person name="Egesi C.N."/>
            <person name="Featherston J."/>
            <person name="Asfaw A."/>
            <person name="Simpson G.G."/>
            <person name="Dolezel J."/>
            <person name="Hendre P.S."/>
            <person name="Van Deynze A."/>
            <person name="Kumar P.L."/>
            <person name="Obidiegwu J.E."/>
            <person name="Bhattacharjee R."/>
            <person name="Rokhsar D.S."/>
        </authorList>
    </citation>
    <scope>NUCLEOTIDE SEQUENCE [LARGE SCALE GENOMIC DNA]</scope>
    <source>
        <strain evidence="2">cv. TDa95/00328</strain>
    </source>
</reference>
<dbReference type="Proteomes" id="UP000827976">
    <property type="component" value="Chromosome 4"/>
</dbReference>
<protein>
    <submittedName>
        <fullName evidence="1">Lysophosphatidic acid acyltransferase endophilin/SH3GL involved in synaptic vesicle formation protein</fullName>
    </submittedName>
</protein>
<name>A0ACB7WGG5_DIOAL</name>
<dbReference type="EMBL" id="CM037014">
    <property type="protein sequence ID" value="KAH7687145.1"/>
    <property type="molecule type" value="Genomic_DNA"/>
</dbReference>
<evidence type="ECO:0000313" key="1">
    <source>
        <dbReference type="EMBL" id="KAH7687145.1"/>
    </source>
</evidence>
<organism evidence="1 2">
    <name type="scientific">Dioscorea alata</name>
    <name type="common">Purple yam</name>
    <dbReference type="NCBI Taxonomy" id="55571"/>
    <lineage>
        <taxon>Eukaryota</taxon>
        <taxon>Viridiplantae</taxon>
        <taxon>Streptophyta</taxon>
        <taxon>Embryophyta</taxon>
        <taxon>Tracheophyta</taxon>
        <taxon>Spermatophyta</taxon>
        <taxon>Magnoliopsida</taxon>
        <taxon>Liliopsida</taxon>
        <taxon>Dioscoreales</taxon>
        <taxon>Dioscoreaceae</taxon>
        <taxon>Dioscorea</taxon>
    </lineage>
</organism>
<comment type="caution">
    <text evidence="1">The sequence shown here is derived from an EMBL/GenBank/DDBJ whole genome shotgun (WGS) entry which is preliminary data.</text>
</comment>
<sequence length="367" mass="40953">MEVIRKQASKLKEQVAKQQQAVIKQFSGRFGHDSVVADGAELSCHQKLQTLFDSTKAAKHFQRDIVRGVESFISVSAKQMGIVTKLAEDCCKYGSEYQNYIFALPKASLEFGTSHKLMEKEREQLLKMLGDQVFQPLRTMIMSAPLEDARHLTYHYERIRQEAAEVMRRQSKAREVGANADSMNKLQNAESKLSELRTTLSALGKEATAAMVSVETQQQKITYEKLLAVVDAERAYHHHVADILDKLHDEIVSLKCHPDPTSESPVVMTSDSALIEKQDSKATQPVDLPANGHDTFYFIAEVIHPFDAQADGELSLAVGDYVVVRQVGQNGWSEGECKGKAGWFPSAYVEQRDKAPASKVIDTRLPS</sequence>
<keyword evidence="1" id="KW-0012">Acyltransferase</keyword>
<keyword evidence="1" id="KW-0808">Transferase</keyword>